<evidence type="ECO:0000256" key="6">
    <source>
        <dbReference type="ARBA" id="ARBA00023136"/>
    </source>
</evidence>
<evidence type="ECO:0000256" key="8">
    <source>
        <dbReference type="SAM" id="Phobius"/>
    </source>
</evidence>
<dbReference type="Gene3D" id="1.20.1560.10">
    <property type="entry name" value="ABC transporter type 1, transmembrane domain"/>
    <property type="match status" value="1"/>
</dbReference>
<comment type="similarity">
    <text evidence="1">Belongs to the ABC transporter superfamily. ABCB family. Multidrug resistance exporter (TC 3.A.1.201) subfamily.</text>
</comment>
<evidence type="ECO:0000256" key="4">
    <source>
        <dbReference type="ARBA" id="ARBA00022737"/>
    </source>
</evidence>
<dbReference type="Proteomes" id="UP001187192">
    <property type="component" value="Unassembled WGS sequence"/>
</dbReference>
<dbReference type="SUPFAM" id="SSF90123">
    <property type="entry name" value="ABC transporter transmembrane region"/>
    <property type="match status" value="1"/>
</dbReference>
<evidence type="ECO:0000256" key="3">
    <source>
        <dbReference type="ARBA" id="ARBA00022692"/>
    </source>
</evidence>
<dbReference type="PROSITE" id="PS50929">
    <property type="entry name" value="ABC_TM1F"/>
    <property type="match status" value="1"/>
</dbReference>
<dbReference type="EMBL" id="BTGU01000070">
    <property type="protein sequence ID" value="GMN57412.1"/>
    <property type="molecule type" value="Genomic_DNA"/>
</dbReference>
<evidence type="ECO:0000256" key="5">
    <source>
        <dbReference type="ARBA" id="ARBA00022989"/>
    </source>
</evidence>
<keyword evidence="7" id="KW-0325">Glycoprotein</keyword>
<keyword evidence="4" id="KW-0677">Repeat</keyword>
<feature type="transmembrane region" description="Helical" evidence="8">
    <location>
        <begin position="154"/>
        <end position="173"/>
    </location>
</feature>
<keyword evidence="5 8" id="KW-1133">Transmembrane helix</keyword>
<evidence type="ECO:0000313" key="10">
    <source>
        <dbReference type="EMBL" id="GMN57412.1"/>
    </source>
</evidence>
<dbReference type="GO" id="GO:0005524">
    <property type="term" value="F:ATP binding"/>
    <property type="evidence" value="ECO:0007669"/>
    <property type="project" value="InterPro"/>
</dbReference>
<keyword evidence="3 8" id="KW-0812">Transmembrane</keyword>
<reference evidence="10" key="1">
    <citation type="submission" date="2023-07" db="EMBL/GenBank/DDBJ databases">
        <title>draft genome sequence of fig (Ficus carica).</title>
        <authorList>
            <person name="Takahashi T."/>
            <person name="Nishimura K."/>
        </authorList>
    </citation>
    <scope>NUCLEOTIDE SEQUENCE</scope>
</reference>
<dbReference type="GO" id="GO:0016020">
    <property type="term" value="C:membrane"/>
    <property type="evidence" value="ECO:0007669"/>
    <property type="project" value="InterPro"/>
</dbReference>
<dbReference type="PANTHER" id="PTHR45136:SF2">
    <property type="entry name" value="ABC TRANSPORTER DOMAIN-CONTAINING PROTEIN"/>
    <property type="match status" value="1"/>
</dbReference>
<name>A0AA88IYU2_FICCA</name>
<evidence type="ECO:0000259" key="9">
    <source>
        <dbReference type="PROSITE" id="PS50929"/>
    </source>
</evidence>
<dbReference type="PANTHER" id="PTHR45136">
    <property type="entry name" value="ABC TRANSPORTER DOMAIN-CONTAINING PROTEIN"/>
    <property type="match status" value="1"/>
</dbReference>
<feature type="transmembrane region" description="Helical" evidence="8">
    <location>
        <begin position="50"/>
        <end position="70"/>
    </location>
</feature>
<dbReference type="GO" id="GO:0140359">
    <property type="term" value="F:ABC-type transporter activity"/>
    <property type="evidence" value="ECO:0007669"/>
    <property type="project" value="InterPro"/>
</dbReference>
<sequence>MAFGFIGAVSDGLTDRLRLVLSGQMINTIGTGSKLDPKVFRHNFDKTAVAMLYLSCMSFVACFLEGYCWTRTSERQASRMRAKYMKAVLRQDLGYFDIQHASGASEVITSISNDTLVIQEAISDKVPNFVSNVSGFIGGYMVAFILVWQLAMVALPLVLLLVVPGWLCGRSLIDLAGKIRREYITRLAVLQSRQYLPLERFMPLVERKRL</sequence>
<gene>
    <name evidence="10" type="ORF">TIFTF001_026532</name>
</gene>
<organism evidence="10 11">
    <name type="scientific">Ficus carica</name>
    <name type="common">Common fig</name>
    <dbReference type="NCBI Taxonomy" id="3494"/>
    <lineage>
        <taxon>Eukaryota</taxon>
        <taxon>Viridiplantae</taxon>
        <taxon>Streptophyta</taxon>
        <taxon>Embryophyta</taxon>
        <taxon>Tracheophyta</taxon>
        <taxon>Spermatophyta</taxon>
        <taxon>Magnoliopsida</taxon>
        <taxon>eudicotyledons</taxon>
        <taxon>Gunneridae</taxon>
        <taxon>Pentapetalae</taxon>
        <taxon>rosids</taxon>
        <taxon>fabids</taxon>
        <taxon>Rosales</taxon>
        <taxon>Moraceae</taxon>
        <taxon>Ficeae</taxon>
        <taxon>Ficus</taxon>
    </lineage>
</organism>
<evidence type="ECO:0000256" key="7">
    <source>
        <dbReference type="ARBA" id="ARBA00023180"/>
    </source>
</evidence>
<keyword evidence="6 8" id="KW-0472">Membrane</keyword>
<evidence type="ECO:0000256" key="1">
    <source>
        <dbReference type="ARBA" id="ARBA00007577"/>
    </source>
</evidence>
<keyword evidence="2" id="KW-0813">Transport</keyword>
<keyword evidence="11" id="KW-1185">Reference proteome</keyword>
<feature type="transmembrane region" description="Helical" evidence="8">
    <location>
        <begin position="129"/>
        <end position="148"/>
    </location>
</feature>
<dbReference type="InterPro" id="IPR036640">
    <property type="entry name" value="ABC1_TM_sf"/>
</dbReference>
<protein>
    <recommendedName>
        <fullName evidence="9">ABC transmembrane type-1 domain-containing protein</fullName>
    </recommendedName>
</protein>
<dbReference type="Pfam" id="PF00664">
    <property type="entry name" value="ABC_membrane"/>
    <property type="match status" value="1"/>
</dbReference>
<accession>A0AA88IYU2</accession>
<evidence type="ECO:0000256" key="2">
    <source>
        <dbReference type="ARBA" id="ARBA00022448"/>
    </source>
</evidence>
<proteinExistence type="inferred from homology"/>
<feature type="domain" description="ABC transmembrane type-1" evidence="9">
    <location>
        <begin position="20"/>
        <end position="191"/>
    </location>
</feature>
<dbReference type="AlphaFoldDB" id="A0AA88IYU2"/>
<dbReference type="InterPro" id="IPR011527">
    <property type="entry name" value="ABC1_TM_dom"/>
</dbReference>
<evidence type="ECO:0000313" key="11">
    <source>
        <dbReference type="Proteomes" id="UP001187192"/>
    </source>
</evidence>
<comment type="caution">
    <text evidence="10">The sequence shown here is derived from an EMBL/GenBank/DDBJ whole genome shotgun (WGS) entry which is preliminary data.</text>
</comment>